<dbReference type="Gene3D" id="6.10.140.1060">
    <property type="match status" value="1"/>
</dbReference>
<dbReference type="Gene3D" id="1.10.150.300">
    <property type="entry name" value="TGS-like domain"/>
    <property type="match status" value="1"/>
</dbReference>
<dbReference type="Pfam" id="PF03028">
    <property type="entry name" value="Dynein_heavy"/>
    <property type="match status" value="1"/>
</dbReference>
<dbReference type="InterPro" id="IPR041228">
    <property type="entry name" value="Dynein_C"/>
</dbReference>
<keyword evidence="12" id="KW-0243">Dynein</keyword>
<keyword evidence="23" id="KW-1185">Reference proteome</keyword>
<evidence type="ECO:0000256" key="18">
    <source>
        <dbReference type="PROSITE-ProRule" id="PRU00087"/>
    </source>
</evidence>
<proteinExistence type="inferred from homology"/>
<dbReference type="PANTHER" id="PTHR45703:SF8">
    <property type="entry name" value="DYNEINS HEAVY CHAIN"/>
    <property type="match status" value="1"/>
</dbReference>
<dbReference type="InterPro" id="IPR023192">
    <property type="entry name" value="TGS-like_dom_sf"/>
</dbReference>
<dbReference type="Pfam" id="PF18198">
    <property type="entry name" value="AAA_lid_11"/>
    <property type="match status" value="1"/>
</dbReference>
<evidence type="ECO:0000256" key="4">
    <source>
        <dbReference type="ARBA" id="ARBA00022441"/>
    </source>
</evidence>
<dbReference type="InterPro" id="IPR041589">
    <property type="entry name" value="DNAH3_AAA_lid_1"/>
</dbReference>
<evidence type="ECO:0000256" key="12">
    <source>
        <dbReference type="ARBA" id="ARBA00023017"/>
    </source>
</evidence>
<dbReference type="SUPFAM" id="SSF81296">
    <property type="entry name" value="E set domains"/>
    <property type="match status" value="2"/>
</dbReference>
<comment type="cofactor">
    <cofactor evidence="1">
        <name>Mg(2+)</name>
        <dbReference type="ChEBI" id="CHEBI:18420"/>
    </cofactor>
</comment>
<evidence type="ECO:0000256" key="20">
    <source>
        <dbReference type="SAM" id="MobiDB-lite"/>
    </source>
</evidence>
<dbReference type="InterPro" id="IPR006652">
    <property type="entry name" value="Kelch_1"/>
</dbReference>
<feature type="coiled-coil region" evidence="19">
    <location>
        <begin position="2962"/>
        <end position="2989"/>
    </location>
</feature>
<dbReference type="GO" id="GO:0030286">
    <property type="term" value="C:dynein complex"/>
    <property type="evidence" value="ECO:0007669"/>
    <property type="project" value="UniProtKB-KW"/>
</dbReference>
<dbReference type="InterPro" id="IPR042219">
    <property type="entry name" value="AAA_lid_11_sf"/>
</dbReference>
<dbReference type="FunFam" id="3.40.50.300:FF:002141">
    <property type="entry name" value="Dynein heavy chain"/>
    <property type="match status" value="1"/>
</dbReference>
<keyword evidence="8" id="KW-0677">Repeat</keyword>
<dbReference type="PROSITE" id="PS50194">
    <property type="entry name" value="FILAMIN_REPEAT"/>
    <property type="match status" value="1"/>
</dbReference>
<dbReference type="GO" id="GO:0051959">
    <property type="term" value="F:dynein light intermediate chain binding"/>
    <property type="evidence" value="ECO:0007669"/>
    <property type="project" value="InterPro"/>
</dbReference>
<keyword evidence="7" id="KW-0479">Metal-binding</keyword>
<dbReference type="Gene3D" id="2.60.40.10">
    <property type="entry name" value="Immunoglobulins"/>
    <property type="match status" value="2"/>
</dbReference>
<dbReference type="Pfam" id="PF12775">
    <property type="entry name" value="AAA_7"/>
    <property type="match status" value="1"/>
</dbReference>
<dbReference type="Gene3D" id="3.20.180.20">
    <property type="entry name" value="Dynein heavy chain, N-terminal domain 2"/>
    <property type="match status" value="1"/>
</dbReference>
<evidence type="ECO:0000256" key="15">
    <source>
        <dbReference type="ARBA" id="ARBA00023175"/>
    </source>
</evidence>
<dbReference type="EMBL" id="BSXW01000309">
    <property type="protein sequence ID" value="GMF18208.1"/>
    <property type="molecule type" value="Genomic_DNA"/>
</dbReference>
<dbReference type="GO" id="GO:0046872">
    <property type="term" value="F:metal ion binding"/>
    <property type="evidence" value="ECO:0007669"/>
    <property type="project" value="UniProtKB-KW"/>
</dbReference>
<dbReference type="SMART" id="SM00382">
    <property type="entry name" value="AAA"/>
    <property type="match status" value="3"/>
</dbReference>
<evidence type="ECO:0000256" key="9">
    <source>
        <dbReference type="ARBA" id="ARBA00022741"/>
    </source>
</evidence>
<evidence type="ECO:0000256" key="1">
    <source>
        <dbReference type="ARBA" id="ARBA00001946"/>
    </source>
</evidence>
<dbReference type="Gene3D" id="1.10.287.2620">
    <property type="match status" value="1"/>
</dbReference>
<dbReference type="InterPro" id="IPR015915">
    <property type="entry name" value="Kelch-typ_b-propeller"/>
</dbReference>
<evidence type="ECO:0000256" key="5">
    <source>
        <dbReference type="ARBA" id="ARBA00022490"/>
    </source>
</evidence>
<protein>
    <submittedName>
        <fullName evidence="22">Unnamed protein product</fullName>
    </submittedName>
</protein>
<dbReference type="Pfam" id="PF12781">
    <property type="entry name" value="AAA_9"/>
    <property type="match status" value="1"/>
</dbReference>
<dbReference type="FunFam" id="1.10.8.710:FF:000007">
    <property type="entry name" value="Putative dynein heavy chain"/>
    <property type="match status" value="1"/>
</dbReference>
<keyword evidence="6" id="KW-0493">Microtubule</keyword>
<evidence type="ECO:0000256" key="3">
    <source>
        <dbReference type="ARBA" id="ARBA00008887"/>
    </source>
</evidence>
<dbReference type="InterPro" id="IPR017868">
    <property type="entry name" value="Filamin/ABP280_repeat-like"/>
</dbReference>
<dbReference type="Gene3D" id="3.10.490.20">
    <property type="match status" value="1"/>
</dbReference>
<dbReference type="InterPro" id="IPR042222">
    <property type="entry name" value="Dynein_2_N"/>
</dbReference>
<comment type="subcellular location">
    <subcellularLocation>
        <location evidence="2">Cytoplasm</location>
        <location evidence="2">Cytoskeleton</location>
        <location evidence="2">Cilium axoneme</location>
    </subcellularLocation>
</comment>
<keyword evidence="13 19" id="KW-0175">Coiled coil</keyword>
<dbReference type="Pfam" id="PF00630">
    <property type="entry name" value="Filamin"/>
    <property type="match status" value="1"/>
</dbReference>
<dbReference type="InterPro" id="IPR035699">
    <property type="entry name" value="AAA_6"/>
</dbReference>
<dbReference type="FunFam" id="1.10.150.300:FF:000001">
    <property type="entry name" value="Ribosome-binding ATPase YchF"/>
    <property type="match status" value="1"/>
</dbReference>
<dbReference type="GO" id="GO:0008569">
    <property type="term" value="F:minus-end-directed microtubule motor activity"/>
    <property type="evidence" value="ECO:0007669"/>
    <property type="project" value="InterPro"/>
</dbReference>
<keyword evidence="5" id="KW-0963">Cytoplasm</keyword>
<dbReference type="Pfam" id="PF01833">
    <property type="entry name" value="TIG"/>
    <property type="match status" value="1"/>
</dbReference>
<keyword evidence="15" id="KW-0505">Motor protein</keyword>
<dbReference type="FunFam" id="3.40.50.300:FF:000738">
    <property type="entry name" value="Dynein heavy chain axonemal"/>
    <property type="match status" value="1"/>
</dbReference>
<dbReference type="Gene3D" id="2.120.10.80">
    <property type="entry name" value="Kelch-type beta propeller"/>
    <property type="match status" value="2"/>
</dbReference>
<dbReference type="OrthoDB" id="424310at2759"/>
<evidence type="ECO:0000256" key="14">
    <source>
        <dbReference type="ARBA" id="ARBA00023069"/>
    </source>
</evidence>
<dbReference type="FunFam" id="3.40.50.300:FF:000049">
    <property type="entry name" value="Dynein, axonemal, heavy chain 5"/>
    <property type="match status" value="1"/>
</dbReference>
<dbReference type="SMART" id="SM00429">
    <property type="entry name" value="IPT"/>
    <property type="match status" value="1"/>
</dbReference>
<evidence type="ECO:0000256" key="13">
    <source>
        <dbReference type="ARBA" id="ARBA00023054"/>
    </source>
</evidence>
<feature type="repeat" description="Filamin" evidence="18">
    <location>
        <begin position="798"/>
        <end position="914"/>
    </location>
</feature>
<name>A0A9W6TQR7_9STRA</name>
<dbReference type="FunFam" id="3.10.20.30:FF:000029">
    <property type="entry name" value="Obg-like ATPase 1"/>
    <property type="match status" value="1"/>
</dbReference>
<dbReference type="InterPro" id="IPR013783">
    <property type="entry name" value="Ig-like_fold"/>
</dbReference>
<dbReference type="InterPro" id="IPR012675">
    <property type="entry name" value="Beta-grasp_dom_sf"/>
</dbReference>
<dbReference type="Gene3D" id="1.20.920.30">
    <property type="match status" value="1"/>
</dbReference>
<keyword evidence="14" id="KW-0969">Cilium</keyword>
<keyword evidence="10" id="KW-0067">ATP-binding</keyword>
<dbReference type="Gene3D" id="1.10.8.710">
    <property type="match status" value="1"/>
</dbReference>
<dbReference type="Pfam" id="PF12777">
    <property type="entry name" value="MT"/>
    <property type="match status" value="1"/>
</dbReference>
<feature type="domain" description="OBG-type G" evidence="21">
    <location>
        <begin position="23"/>
        <end position="282"/>
    </location>
</feature>
<dbReference type="PRINTS" id="PR00326">
    <property type="entry name" value="GTP1OBG"/>
</dbReference>
<feature type="compositionally biased region" description="Acidic residues" evidence="20">
    <location>
        <begin position="3689"/>
        <end position="3703"/>
    </location>
</feature>
<feature type="compositionally biased region" description="Low complexity" evidence="20">
    <location>
        <begin position="3657"/>
        <end position="3682"/>
    </location>
</feature>
<dbReference type="SMART" id="SM00612">
    <property type="entry name" value="Kelch"/>
    <property type="match status" value="3"/>
</dbReference>
<dbReference type="InterPro" id="IPR003593">
    <property type="entry name" value="AAA+_ATPase"/>
</dbReference>
<reference evidence="22" key="1">
    <citation type="submission" date="2023-04" db="EMBL/GenBank/DDBJ databases">
        <title>Phytophthora lilii NBRC 32176.</title>
        <authorList>
            <person name="Ichikawa N."/>
            <person name="Sato H."/>
            <person name="Tonouchi N."/>
        </authorList>
    </citation>
    <scope>NUCLEOTIDE SEQUENCE</scope>
    <source>
        <strain evidence="22">NBRC 32176</strain>
    </source>
</reference>
<dbReference type="InterPro" id="IPR013602">
    <property type="entry name" value="Dynein_heavy_linker"/>
</dbReference>
<dbReference type="Proteomes" id="UP001165083">
    <property type="component" value="Unassembled WGS sequence"/>
</dbReference>
<feature type="coiled-coil region" evidence="19">
    <location>
        <begin position="3212"/>
        <end position="3267"/>
    </location>
</feature>
<dbReference type="Gene3D" id="1.20.140.100">
    <property type="entry name" value="Dynein heavy chain, N-terminal domain 2"/>
    <property type="match status" value="1"/>
</dbReference>
<dbReference type="GO" id="GO:0005524">
    <property type="term" value="F:ATP binding"/>
    <property type="evidence" value="ECO:0007669"/>
    <property type="project" value="UniProtKB-KW"/>
</dbReference>
<dbReference type="SMART" id="SM00557">
    <property type="entry name" value="IG_FLMN"/>
    <property type="match status" value="1"/>
</dbReference>
<dbReference type="InterPro" id="IPR041658">
    <property type="entry name" value="AAA_lid_11"/>
</dbReference>
<dbReference type="InterPro" id="IPR041706">
    <property type="entry name" value="YchF_N"/>
</dbReference>
<dbReference type="CDD" id="cd01900">
    <property type="entry name" value="YchF"/>
    <property type="match status" value="1"/>
</dbReference>
<dbReference type="InterPro" id="IPR035706">
    <property type="entry name" value="AAA_9"/>
</dbReference>
<dbReference type="InterPro" id="IPR027417">
    <property type="entry name" value="P-loop_NTPase"/>
</dbReference>
<dbReference type="Pfam" id="PF12774">
    <property type="entry name" value="AAA_6"/>
    <property type="match status" value="1"/>
</dbReference>
<sequence length="4529" mass="508353">MPPKGKKTEEPTRTYLGRPGNNVKIGIVGVPNVGKSTFFNCLSKLHIPAENFPFCTIDPNDAVVPLPDQRFNWLVDKYQPASVVPPVISITDIAGLVRGAAEGAGLGNAFLSHIQAVDAIYHMVRAFDSTEVTHVEGNVDPVRDMKIIQEELRLKDIERVKKESAGVKKLAERGVGGKEKKMEYEALVKIQEWLESGKDVSFGTWTAPEVEILNTMQLLTAKPVVYLINVSKRDYLRKGNKYLPKIAEYIKERGGNEPVIPLSCEFELELLDLEAGGQLETYYKENPTHKSILNRVLRMGYQALGLIHFFTAGKDEVRGWTIRKGRLAPQAAGVIHTDFEKGFIMAEVQAFADLKECKFVYFASPIGYGCEPELAWIAPKQGGEIPIKRSGHSFTLKSSETETSVYMFGGCDHKSPPGPTNELYRLDVTNGYTWSKVTTSQSDDDVPAPRWRHSAILFDKNIFIFGGFAAEKRMNDLWIFNTELKVWEQKYAQGFWEGLPQCRGAHSATRVDEKMYVFGGYGGNGFGRTDFNDLHALDLHSFKWQEIQTEGEKPEPRSGHQTCLVKEQLLVIGGWNSFKQFQDIFVFDLPTKTWSLLSTPLHSPIWNHTCVSVAAVPHWKVFLFGGNSGDLAESGTAQGAYLNSTAVLDTGSMVWLNPPVKGELPKARADTAMVFDGNTNHLIFFGGWANRWYNDLHVLNASEIVGPPYSISSIEPKQGPITGNAKVKITGFNFTGQNATLRFAVAKGSVDVTGAVLSPTVLQATAPSFEKFGPLAAEVRVSLSGGMYTNVATSFRFHSVTAAPKSLAFGPCLIAALSDNCLAELPTTFIIQSRDKDDSPRDCGGDEFTITLKYCDDPQAELEQVASILDKNDGTYVVTFSPSRAGKYEISVDFTGTFSGIAGPIRGSPFTAVFQPITDENKTKCLPPLATQKDFDSPELIRRVMATMNKRNGEFRRILVDLRKDIPNNDTDGLETLRKVKEIIRKLETEKATNHLILDQVRQLFFNIKKSGGHVDKELVEIENMEKLFVDVEKQIPVTEKRIQEPTRIFSEKTEEKIVAYEKMIAQKMETLKTLDFWSSKLEPDKGMEKIESYLVDWNMEMKKCEENTKLCSIFGFPQLMNESLRMMGLMRADADAMKTVWAIIKRAKAFFQATQDILFKEVDVNALQIEVQSALKELKKIPKGIQWSDAYTSILKECQAFDKTHPLIRCVSSSYMRPRHWKRIMAHTGEFPTPDEDPEQRLSLILSKNLFNFSSDINEICYEAEKEQELELRLIELEALWAEVNWEMTAYNPGAPEEEVVPLLKVSEENFELLETHQIDVQGMSASPYQSEFEPRVAKLQIGLSSINEVVLLLGDIQRSWSYLEPLFIQSEEVKKQLPELTSDFEDIDREVRQILQTAWKALNVQQACTEPGLIKRLELIVEKLELCKHRLKEFLDGRRRQFPRFYFMSEADLLDILSNGSHPDRIMPHCSKIYLATKTLTLVDRGPGERPVATSFVAGVGHEIVDFFEPPVLEGEAEIYLETIMRAMRKTLFKHIERSLVAYTEMPRVEWINFKDDTNKPMDAAQIILLAAGVHYVQEVERAFRGIQGGDKDSLRNYNKMQEKQLEDLIKLTQSNISYAERQRVMVLITMDAHGRDIVANMIRAGVEEATHFQWQSQLKHYFSPAAGSFLKRDSTFRGPNNARAQILICDAGIPYDYEYLGNGPRLVITPLTDRIYVTATQALNLQMGCAPAGPAGTGKTETTKDLANALGKVCYVFNCSPEMDFKSLGNIFKGLASSGSWGCFDEFNRLVPEVLSVCSVQFKAVCDACKADDERFILENDEVMLDPTVGAFITMNPGYLGRSELPEGLKALFRPMTVMVPDLVLICENMLMAEGFTQAKILASKFYGLYSLLGQLLSKQLHYDWGLRAVKSVLCVAGAFKRAEPDIPETDLLMRALRDFNIPKIVAEDMVVFFGLLGDLFPRDSPNVDVRNDPPRKRDMELESMVQGASEAIGNTPRPEFMLKVVQLSELLAIRHCVFVMGPPASGKTETWKTLKKAREIMGTPMEVQDLNPKSVSTNELYGYIVLKTREWKDGLLSRIMRDLGSRRRDNGDEDNNPKWIILDGDLDANWIESMNSVMDDNRMLTLASNERIPLKVHMRMIFEIRDLVYATPATVSRAGILYISTSEGYQWRCLIDSWLDRHCQQPVDHRLRNMMFTPDTRAKFQGLFDQYVETTLRFFRKKLVPVVPVEETTLVTNLLNMIDCLLTPQVLEDYTVMQNTFVFCCVWSFGSILTMSDDGTDYSAEFSNWWKNQWKDVKLVASASNTVFDFWLDPETSKFNSWSKSPYFYTETYVSPSPINQITVPTTETASIAFWLENLISKSVPVMVCGPAGTGKTQNIMGMLKKLSKDEATAAFRYCTINFNFYTTSAILQQTMFGQLERKTGINLGPPGKARLIYFMDDLNLPEVDPYNTQSAISLLRQVMEYRHWFDRVKLQPQNILNTQVVSGMNPTAGSFLVDPRLQRHFCTFAMGMPEAPSLVTIYETFLGGHLSGFADELSNSQFSNALIKAALSLHTSVVSTFRKTAANFHYEFNVRHLSNVFQGLIASKKDRFNSTEKFVLLWLHESERVYGDRLVCKADIEKYNQLVQMQVKKSFASCNTSRYYAAENSWPLIFCHFTKDGDNEYDQIMGTNLDDLKMNLQVQLRDYNNNENNTAMQLDLFDDAVKHVARIVRILRNESGHALLVGVGGSGKRSLARLASHICGYTVRQITISSKYGENEFKEDLRKMHMAVVEMLSRNEEDGGVVFMLTDSQITNEKFLIYLNDLLASGEIPDLFAMEDMDNIVNLLSPVAGTKDRKEVIKFFQAEIRKRLHLCLCFSPVGDDFRNRARKFPALVNCTVIDWFQPWPKEALLSVGREKLKEIGDLLGSDESRAGIEKFMPFSFQSVNICAERFFQVERRHVYTTPKSYLELLQLYKKILRKKVEEYAAAIDRLEKGLQKLKETGDTVSRLEVELKVILEAAEDKKAVASGIAEAVNKEKANVETESKKAGDEAAKCAIIQAEVTEKQRSTQEDLAKAEPAVEQAMAALDSLNKKDLGECKTMSKPPAGVDDVFSATMVLLAGVHPNVQVTKTGKVKDVKWDTVKKQLLGNIPEYIDYLVGFKQVVDDGKVPPNNWKEVRVYLEMEHFNYDTILTKNKAAAGLCSWVINIVMYYDIVITVEPKRQALAAANLELEAANARLGEVTALVADLQAKLDKLLAEAAAAEKEKEDAINAVETGNRKMKLAGTLTNDLSSENVRWGINVLQLQKEKDLLVGDVLLASAFISYIGPFTKPFRDELINKHWVPYLRTAAGGESIAMSEEANPLLILTNDAQIAEWNTQKLPSDRVSTENGAIVVTTVSMGRRPLIVDPQLQAIAWIREMEAHNNLIIVRVGQKMWIERLKTAIGTDGAFLIENLGEKIDPILAPVIQRSTSRRGARYEIQIGDASVPYNDNFHLYLHTKLGNPHYPPEIQAECTIVNFTVTMLGLEDQLLNLVVSKERQDLAIKREKLIQEQNNGKIELKKLEDDILFYLASADDDITNNQPLIQILSDTKHKAQRTQNNMEAAKKTQESVNITSEKYRSIAARGSLLFFLMNDISKVHSYYIYSLASFQQVFLSGIYRAPPAKNLIANEPDGAAGEGEAAPAADSGAPAATESGEGGEGGAEEENEESEPAVADLTDEEMKERCQVLMDSITSCVYNYVRRGLFERNKLTVATMLCLKILLKDGLLYDSEVENFLISKAHPDAGNAGSASEWLPAAIWAKLKAIESSKAFQGLGDAIQNDPDEWRKWFATEDAERQKIPGDFVKLTAFQRLILLRAMRPDRVTNALRTFILESLGEEYVTQPPFNMEATYAETNSSIPIFFVLFPGVDPTPWVETLGKANGVSLENNNFINISMGQGQEAYAGEALKRLSTEGGWIILQNVHLMQSWLPTLERQLEEVATEGAHDLFRCFISAEPPPLPDMLNIPESLLQSCIKVANEAPSDIQSNLRRAWANFGEDKVQACTKPAEFKACLFSLCWFHAIVLGRRRFGQQGWSRAYSFNTGDLTICANILHSYLDNNSSVPWDDLRYLFGEIMYGGHITDAWDRRTNNTYLTVLIDPGLLSGMELGPGFKSPNPQEFSFADYANYIEKNMVPEAPPLFGLHPNAEIGYLTTTCETLCYTIVTIGGGAGGGGGGEEGGGDKTAALRASIDDLEARCPEFFNMLDVVEAATPHLTEEHGPFVVVALQECSRMNVLLQEIRLSLGDLKKGLNGQLNMSQAMEDLATAMSLNEVPGRNPFSQCKWEKKAWPSTKSLSSWFADMVKRHEQLVMWAGDTTGGGGSCFVTPFSIWLPGLFNPTAYTTACLQVTSRKRFMPLNQMTVETHVTTIQDSSTVSYYPDDGVFVHGLILEGARWSTLDEINERYPVGATPPTECGGTLLDSNPKELLWSMPVIYVKAVTTLPTWEPSSVGYLRHDPNIYECPVYLTRFRGHTYIFLATLPTDCGSAKWVLRGVALIFQDDN</sequence>
<dbReference type="Gene3D" id="1.20.920.20">
    <property type="match status" value="1"/>
</dbReference>
<dbReference type="Pfam" id="PF17852">
    <property type="entry name" value="Dynein_AAA_lid"/>
    <property type="match status" value="1"/>
</dbReference>
<dbReference type="FunFam" id="1.10.8.720:FF:000002">
    <property type="entry name" value="Dynein heavy chain 9, axonemal"/>
    <property type="match status" value="1"/>
</dbReference>
<dbReference type="GO" id="GO:0005525">
    <property type="term" value="F:GTP binding"/>
    <property type="evidence" value="ECO:0007669"/>
    <property type="project" value="InterPro"/>
</dbReference>
<accession>A0A9W6TQR7</accession>
<dbReference type="SUPFAM" id="SSF117281">
    <property type="entry name" value="Kelch motif"/>
    <property type="match status" value="2"/>
</dbReference>
<evidence type="ECO:0000256" key="6">
    <source>
        <dbReference type="ARBA" id="ARBA00022701"/>
    </source>
</evidence>
<keyword evidence="16" id="KW-0206">Cytoskeleton</keyword>
<dbReference type="GO" id="GO:0016887">
    <property type="term" value="F:ATP hydrolysis activity"/>
    <property type="evidence" value="ECO:0007669"/>
    <property type="project" value="InterPro"/>
</dbReference>
<dbReference type="InterPro" id="IPR041466">
    <property type="entry name" value="Dynein_AAA5_ext"/>
</dbReference>
<dbReference type="InterPro" id="IPR013029">
    <property type="entry name" value="YchF_C"/>
</dbReference>
<evidence type="ECO:0000256" key="17">
    <source>
        <dbReference type="ARBA" id="ARBA00023273"/>
    </source>
</evidence>
<dbReference type="InterPro" id="IPR026983">
    <property type="entry name" value="DHC"/>
</dbReference>
<dbReference type="Pfam" id="PF18199">
    <property type="entry name" value="Dynein_C"/>
    <property type="match status" value="1"/>
</dbReference>
<dbReference type="NCBIfam" id="TIGR00092">
    <property type="entry name" value="redox-regulated ATPase YchF"/>
    <property type="match status" value="1"/>
</dbReference>
<dbReference type="Gene3D" id="3.40.50.300">
    <property type="entry name" value="P-loop containing nucleotide triphosphate hydrolases"/>
    <property type="match status" value="6"/>
</dbReference>
<evidence type="ECO:0000256" key="11">
    <source>
        <dbReference type="ARBA" id="ARBA00022842"/>
    </source>
</evidence>
<dbReference type="Gene3D" id="3.10.20.30">
    <property type="match status" value="1"/>
</dbReference>
<dbReference type="PANTHER" id="PTHR45703">
    <property type="entry name" value="DYNEIN HEAVY CHAIN"/>
    <property type="match status" value="1"/>
</dbReference>
<dbReference type="FunFam" id="3.40.50.300:FF:001275">
    <property type="entry name" value="Dynein heavy chain, putative"/>
    <property type="match status" value="1"/>
</dbReference>
<dbReference type="InterPro" id="IPR043160">
    <property type="entry name" value="Dynein_C_barrel"/>
</dbReference>
<dbReference type="Pfam" id="PF13415">
    <property type="entry name" value="Beta-prop_FBX42"/>
    <property type="match status" value="1"/>
</dbReference>
<dbReference type="GO" id="GO:0005930">
    <property type="term" value="C:axoneme"/>
    <property type="evidence" value="ECO:0007669"/>
    <property type="project" value="UniProtKB-SubCell"/>
</dbReference>
<dbReference type="GO" id="GO:0045505">
    <property type="term" value="F:dynein intermediate chain binding"/>
    <property type="evidence" value="ECO:0007669"/>
    <property type="project" value="InterPro"/>
</dbReference>
<dbReference type="GO" id="GO:0005874">
    <property type="term" value="C:microtubule"/>
    <property type="evidence" value="ECO:0007669"/>
    <property type="project" value="UniProtKB-KW"/>
</dbReference>
<dbReference type="Gene3D" id="1.10.8.1220">
    <property type="match status" value="1"/>
</dbReference>
<evidence type="ECO:0000256" key="10">
    <source>
        <dbReference type="ARBA" id="ARBA00022840"/>
    </source>
</evidence>
<organism evidence="22 23">
    <name type="scientific">Phytophthora lilii</name>
    <dbReference type="NCBI Taxonomy" id="2077276"/>
    <lineage>
        <taxon>Eukaryota</taxon>
        <taxon>Sar</taxon>
        <taxon>Stramenopiles</taxon>
        <taxon>Oomycota</taxon>
        <taxon>Peronosporomycetes</taxon>
        <taxon>Peronosporales</taxon>
        <taxon>Peronosporaceae</taxon>
        <taxon>Phytophthora</taxon>
    </lineage>
</organism>
<dbReference type="InterPro" id="IPR002909">
    <property type="entry name" value="IPT_dom"/>
</dbReference>
<dbReference type="GO" id="GO:0007018">
    <property type="term" value="P:microtubule-based movement"/>
    <property type="evidence" value="ECO:0007669"/>
    <property type="project" value="InterPro"/>
</dbReference>
<dbReference type="InterPro" id="IPR031167">
    <property type="entry name" value="G_OBG"/>
</dbReference>
<dbReference type="InterPro" id="IPR006073">
    <property type="entry name" value="GTP-bd"/>
</dbReference>
<comment type="caution">
    <text evidence="22">The sequence shown here is derived from an EMBL/GenBank/DDBJ whole genome shotgun (WGS) entry which is preliminary data.</text>
</comment>
<dbReference type="InterPro" id="IPR024317">
    <property type="entry name" value="Dynein_heavy_chain_D4_dom"/>
</dbReference>
<dbReference type="Gene3D" id="1.10.8.720">
    <property type="entry name" value="Region D6 of dynein motor"/>
    <property type="match status" value="1"/>
</dbReference>
<evidence type="ECO:0000256" key="8">
    <source>
        <dbReference type="ARBA" id="ARBA00022737"/>
    </source>
</evidence>
<dbReference type="InterPro" id="IPR004273">
    <property type="entry name" value="Dynein_heavy_D6_P-loop"/>
</dbReference>
<evidence type="ECO:0000256" key="2">
    <source>
        <dbReference type="ARBA" id="ARBA00004430"/>
    </source>
</evidence>
<keyword evidence="9" id="KW-0547">Nucleotide-binding</keyword>
<gene>
    <name evidence="22" type="ORF">Plil01_000677700</name>
</gene>
<dbReference type="Gene3D" id="1.10.472.130">
    <property type="match status" value="1"/>
</dbReference>
<keyword evidence="4" id="KW-0880">Kelch repeat</keyword>
<dbReference type="Gene3D" id="1.20.1270.280">
    <property type="match status" value="1"/>
</dbReference>
<dbReference type="Pfam" id="PF01926">
    <property type="entry name" value="MMR_HSR1"/>
    <property type="match status" value="1"/>
</dbReference>
<dbReference type="InterPro" id="IPR004396">
    <property type="entry name" value="ATPase_YchF/OLA1"/>
</dbReference>
<evidence type="ECO:0000259" key="21">
    <source>
        <dbReference type="PROSITE" id="PS51710"/>
    </source>
</evidence>
<keyword evidence="17" id="KW-0966">Cell projection</keyword>
<dbReference type="Pfam" id="PF06071">
    <property type="entry name" value="YchF-GTPase_C"/>
    <property type="match status" value="1"/>
</dbReference>
<feature type="region of interest" description="Disordered" evidence="20">
    <location>
        <begin position="3657"/>
        <end position="3703"/>
    </location>
</feature>
<evidence type="ECO:0000313" key="23">
    <source>
        <dbReference type="Proteomes" id="UP001165083"/>
    </source>
</evidence>
<dbReference type="InterPro" id="IPR042228">
    <property type="entry name" value="Dynein_linker_3"/>
</dbReference>
<evidence type="ECO:0000313" key="22">
    <source>
        <dbReference type="EMBL" id="GMF18208.1"/>
    </source>
</evidence>
<evidence type="ECO:0000256" key="16">
    <source>
        <dbReference type="ARBA" id="ARBA00023212"/>
    </source>
</evidence>
<dbReference type="PROSITE" id="PS51710">
    <property type="entry name" value="G_OBG"/>
    <property type="match status" value="1"/>
</dbReference>
<evidence type="ECO:0000256" key="7">
    <source>
        <dbReference type="ARBA" id="ARBA00022723"/>
    </source>
</evidence>
<feature type="coiled-coil region" evidence="19">
    <location>
        <begin position="3533"/>
        <end position="3595"/>
    </location>
</feature>
<dbReference type="SUPFAM" id="SSF52540">
    <property type="entry name" value="P-loop containing nucleoside triphosphate hydrolases"/>
    <property type="match status" value="5"/>
</dbReference>
<dbReference type="CDD" id="cd00102">
    <property type="entry name" value="IPT"/>
    <property type="match status" value="1"/>
</dbReference>
<dbReference type="Gene3D" id="1.20.58.1120">
    <property type="match status" value="1"/>
</dbReference>
<dbReference type="InterPro" id="IPR014756">
    <property type="entry name" value="Ig_E-set"/>
</dbReference>
<dbReference type="InterPro" id="IPR024743">
    <property type="entry name" value="Dynein_HC_stalk"/>
</dbReference>
<dbReference type="InterPro" id="IPR043157">
    <property type="entry name" value="Dynein_AAA1S"/>
</dbReference>
<dbReference type="Pfam" id="PF08393">
    <property type="entry name" value="DHC_N2"/>
    <property type="match status" value="1"/>
</dbReference>
<comment type="similarity">
    <text evidence="3">Belongs to the dynein heavy chain family.</text>
</comment>
<evidence type="ECO:0000256" key="19">
    <source>
        <dbReference type="SAM" id="Coils"/>
    </source>
</evidence>
<dbReference type="Pfam" id="PF12780">
    <property type="entry name" value="AAA_8"/>
    <property type="match status" value="1"/>
</dbReference>
<dbReference type="InterPro" id="IPR001298">
    <property type="entry name" value="Filamin/ABP280_rpt"/>
</dbReference>
<keyword evidence="11" id="KW-0460">Magnesium</keyword>
<dbReference type="Pfam" id="PF17857">
    <property type="entry name" value="AAA_lid_1"/>
    <property type="match status" value="1"/>
</dbReference>